<feature type="transmembrane region" description="Helical" evidence="1">
    <location>
        <begin position="12"/>
        <end position="34"/>
    </location>
</feature>
<dbReference type="EMBL" id="FMWK01000003">
    <property type="protein sequence ID" value="SCZ77413.1"/>
    <property type="molecule type" value="Genomic_DNA"/>
</dbReference>
<proteinExistence type="predicted"/>
<name>A0A1G5RTK7_PSEXY</name>
<keyword evidence="1" id="KW-0472">Membrane</keyword>
<gene>
    <name evidence="2" type="ORF">SAMN02910350_00731</name>
</gene>
<accession>A0A1G5RTK7</accession>
<reference evidence="2 3" key="1">
    <citation type="submission" date="2016-10" db="EMBL/GenBank/DDBJ databases">
        <authorList>
            <person name="de Groot N.N."/>
        </authorList>
    </citation>
    <scope>NUCLEOTIDE SEQUENCE [LARGE SCALE GENOMIC DNA]</scope>
    <source>
        <strain evidence="2 3">DSM 10317</strain>
    </source>
</reference>
<protein>
    <submittedName>
        <fullName evidence="2">Uncharacterized protein</fullName>
    </submittedName>
</protein>
<dbReference type="Proteomes" id="UP000199428">
    <property type="component" value="Unassembled WGS sequence"/>
</dbReference>
<keyword evidence="1" id="KW-0812">Transmembrane</keyword>
<evidence type="ECO:0000256" key="1">
    <source>
        <dbReference type="SAM" id="Phobius"/>
    </source>
</evidence>
<evidence type="ECO:0000313" key="3">
    <source>
        <dbReference type="Proteomes" id="UP000199428"/>
    </source>
</evidence>
<dbReference type="AlphaFoldDB" id="A0A1G5RTK7"/>
<dbReference type="RefSeq" id="WP_090161323.1">
    <property type="nucleotide sequence ID" value="NZ_FMWK01000003.1"/>
</dbReference>
<keyword evidence="1" id="KW-1133">Transmembrane helix</keyword>
<evidence type="ECO:0000313" key="2">
    <source>
        <dbReference type="EMBL" id="SCZ77413.1"/>
    </source>
</evidence>
<organism evidence="2 3">
    <name type="scientific">Pseudobutyrivibrio xylanivorans</name>
    <dbReference type="NCBI Taxonomy" id="185007"/>
    <lineage>
        <taxon>Bacteria</taxon>
        <taxon>Bacillati</taxon>
        <taxon>Bacillota</taxon>
        <taxon>Clostridia</taxon>
        <taxon>Lachnospirales</taxon>
        <taxon>Lachnospiraceae</taxon>
        <taxon>Pseudobutyrivibrio</taxon>
    </lineage>
</organism>
<sequence length="312" mass="36257">MGNLELYEKLVTLVYALYYFMISGEFALSMDALIKNGKKPGLRIRNDDITKDLKKRKREIQECTFDFMMKLAQIKLTLEYLFTGKQSYDSVCEYIEAKHRSQGLLEAEKYCNALNEKLIESQSGVYKLDIGGNTNSPEDFTDFIESLNVIMNLLEQIGSVIDKIPKRKKCFNVDQIISEYSNQIKVEVENLYGCISVYYKEISDVKLCKNKRITQYSAERVAKMLLVAREKGHLTAENYKDYLCDLKSKGIDYSSFFDSDIYKRACQRFFERSIVNVDYMFSDIIKKDYFEQCIIGVAFVIGHSFRVDNNIC</sequence>